<dbReference type="Gene3D" id="1.10.10.10">
    <property type="entry name" value="Winged helix-like DNA-binding domain superfamily/Winged helix DNA-binding domain"/>
    <property type="match status" value="1"/>
</dbReference>
<dbReference type="InterPro" id="IPR027417">
    <property type="entry name" value="P-loop_NTPase"/>
</dbReference>
<evidence type="ECO:0000256" key="1">
    <source>
        <dbReference type="ARBA" id="ARBA00023015"/>
    </source>
</evidence>
<dbReference type="Pfam" id="PF03704">
    <property type="entry name" value="BTAD"/>
    <property type="match status" value="1"/>
</dbReference>
<accession>A0ABW5GX34</accession>
<dbReference type="InterPro" id="IPR036388">
    <property type="entry name" value="WH-like_DNA-bd_sf"/>
</dbReference>
<keyword evidence="5" id="KW-1185">Reference proteome</keyword>
<dbReference type="PANTHER" id="PTHR35807:SF1">
    <property type="entry name" value="TRANSCRIPTIONAL REGULATOR REDD"/>
    <property type="match status" value="1"/>
</dbReference>
<keyword evidence="4" id="KW-0067">ATP-binding</keyword>
<keyword evidence="4" id="KW-0547">Nucleotide-binding</keyword>
<name>A0ABW5GX34_9PSEU</name>
<evidence type="ECO:0000256" key="2">
    <source>
        <dbReference type="ARBA" id="ARBA00023163"/>
    </source>
</evidence>
<dbReference type="InterPro" id="IPR005158">
    <property type="entry name" value="BTAD"/>
</dbReference>
<sequence length="911" mass="99763">MDTSRIRIEVLGTPRVLMDGEPVAIRPRPLEVLAVVALSDSLFVGYPQLYGTFPKNKPSTVRAHVSDLRGQLGRAVVPADRGGVRLGVNRDQVDAVLFDVLLGRARGLPHDRRVPLLRQARDLWGPGKPFRERPDPLADRLDRLRRRRYAMYLDLIDSESHLGESDEAIADAERAAALWPTDEAVWSRLVDAVVAAGRAHEAEHHFARYQENAARERKKVSPDLRAKVRRATAGRRVPAADDLAGPYQLPRYDTVVRGRETDFARLDELLGSSPEAPGLAVVTGPPGVGKTALALKWANKVSGRFPGGNLHVDLAGFAGRTPVSPEEVLAGFLRTLRISPNGLTHDELVTAYRTALVGRSVLVVLDNAADRAQVEQLIAIGEASRTVITSRFALLVSDVGGPSCAIDLSPLPAAAGLQVLSDAIGDRRVRDEPGAAAEIVDRCSGLPLAIGLVAARARLWKSRRLRTIEAELEETGAILDVGAMRDRSGLRESFTWSYNALGADAAHVLHVVGLHPGPSVRPEVIAHLASLSRRDTSLALDELLADNLVYSAPDDRIALHDVIREFAVDTATQAAPDEAERVREKLLEYLLWSAVRCDQALDSGRDLPVGEPDDGAPVPAPATKEEAATWLAEEHEAYLAVLRSPAFARWPSYRWLLPAALCAYHNRAGHWATAEQLLCEALDVDKSDLGSERALYFQAVNLRLVCLIQRKLGKLDPAAQHARRSIRLCQEHGWSLDEAHARQQLCVVHEDAEQWDDALEQATAAQAIYTACDDYRGIAHTFNTMVGIDLNAGRPEHAVASGLKAAEATRRSTDAYGRASIHRNLQRAYEALEDWENAVDHGEAAAALYVADSPANEAHVLHSLLLAYRRLDRPEDERRAAARARDLLLDLPHRREQDKAVLAELNERLAG</sequence>
<gene>
    <name evidence="4" type="ORF">ACFSYJ_43335</name>
</gene>
<dbReference type="EMBL" id="JBHUKU010000033">
    <property type="protein sequence ID" value="MFD2465513.1"/>
    <property type="molecule type" value="Genomic_DNA"/>
</dbReference>
<dbReference type="InterPro" id="IPR051677">
    <property type="entry name" value="AfsR-DnrI-RedD_regulator"/>
</dbReference>
<dbReference type="Gene3D" id="3.40.50.300">
    <property type="entry name" value="P-loop containing nucleotide triphosphate hydrolases"/>
    <property type="match status" value="1"/>
</dbReference>
<comment type="caution">
    <text evidence="4">The sequence shown here is derived from an EMBL/GenBank/DDBJ whole genome shotgun (WGS) entry which is preliminary data.</text>
</comment>
<dbReference type="GO" id="GO:0005524">
    <property type="term" value="F:ATP binding"/>
    <property type="evidence" value="ECO:0007669"/>
    <property type="project" value="UniProtKB-KW"/>
</dbReference>
<reference evidence="5" key="1">
    <citation type="journal article" date="2019" name="Int. J. Syst. Evol. Microbiol.">
        <title>The Global Catalogue of Microorganisms (GCM) 10K type strain sequencing project: providing services to taxonomists for standard genome sequencing and annotation.</title>
        <authorList>
            <consortium name="The Broad Institute Genomics Platform"/>
            <consortium name="The Broad Institute Genome Sequencing Center for Infectious Disease"/>
            <person name="Wu L."/>
            <person name="Ma J."/>
        </authorList>
    </citation>
    <scope>NUCLEOTIDE SEQUENCE [LARGE SCALE GENOMIC DNA]</scope>
    <source>
        <strain evidence="5">CGMCC 4.7643</strain>
    </source>
</reference>
<dbReference type="PANTHER" id="PTHR35807">
    <property type="entry name" value="TRANSCRIPTIONAL REGULATOR REDD-RELATED"/>
    <property type="match status" value="1"/>
</dbReference>
<dbReference type="SMART" id="SM01043">
    <property type="entry name" value="BTAD"/>
    <property type="match status" value="1"/>
</dbReference>
<dbReference type="Pfam" id="PF13401">
    <property type="entry name" value="AAA_22"/>
    <property type="match status" value="1"/>
</dbReference>
<dbReference type="InterPro" id="IPR049945">
    <property type="entry name" value="AAA_22"/>
</dbReference>
<keyword evidence="1" id="KW-0805">Transcription regulation</keyword>
<dbReference type="InterPro" id="IPR011990">
    <property type="entry name" value="TPR-like_helical_dom_sf"/>
</dbReference>
<organism evidence="4 5">
    <name type="scientific">Amycolatopsis samaneae</name>
    <dbReference type="NCBI Taxonomy" id="664691"/>
    <lineage>
        <taxon>Bacteria</taxon>
        <taxon>Bacillati</taxon>
        <taxon>Actinomycetota</taxon>
        <taxon>Actinomycetes</taxon>
        <taxon>Pseudonocardiales</taxon>
        <taxon>Pseudonocardiaceae</taxon>
        <taxon>Amycolatopsis</taxon>
    </lineage>
</organism>
<dbReference type="SUPFAM" id="SSF48452">
    <property type="entry name" value="TPR-like"/>
    <property type="match status" value="2"/>
</dbReference>
<keyword evidence="2" id="KW-0804">Transcription</keyword>
<dbReference type="SUPFAM" id="SSF52540">
    <property type="entry name" value="P-loop containing nucleoside triphosphate hydrolases"/>
    <property type="match status" value="1"/>
</dbReference>
<evidence type="ECO:0000313" key="5">
    <source>
        <dbReference type="Proteomes" id="UP001597419"/>
    </source>
</evidence>
<dbReference type="Gene3D" id="1.25.40.10">
    <property type="entry name" value="Tetratricopeptide repeat domain"/>
    <property type="match status" value="2"/>
</dbReference>
<feature type="domain" description="Bacterial transcriptional activator" evidence="3">
    <location>
        <begin position="93"/>
        <end position="232"/>
    </location>
</feature>
<protein>
    <submittedName>
        <fullName evidence="4">ATP-binding protein</fullName>
    </submittedName>
</protein>
<evidence type="ECO:0000313" key="4">
    <source>
        <dbReference type="EMBL" id="MFD2465513.1"/>
    </source>
</evidence>
<dbReference type="Proteomes" id="UP001597419">
    <property type="component" value="Unassembled WGS sequence"/>
</dbReference>
<proteinExistence type="predicted"/>
<dbReference type="PRINTS" id="PR00364">
    <property type="entry name" value="DISEASERSIST"/>
</dbReference>
<dbReference type="RefSeq" id="WP_345407004.1">
    <property type="nucleotide sequence ID" value="NZ_BAABHG010000021.1"/>
</dbReference>
<evidence type="ECO:0000259" key="3">
    <source>
        <dbReference type="SMART" id="SM01043"/>
    </source>
</evidence>